<proteinExistence type="predicted"/>
<keyword evidence="3" id="KW-0804">Transcription</keyword>
<evidence type="ECO:0000313" key="6">
    <source>
        <dbReference type="EMBL" id="KRV50605.1"/>
    </source>
</evidence>
<feature type="compositionally biased region" description="Low complexity" evidence="4">
    <location>
        <begin position="1"/>
        <end position="16"/>
    </location>
</feature>
<dbReference type="SMART" id="SM00354">
    <property type="entry name" value="HTH_LACI"/>
    <property type="match status" value="1"/>
</dbReference>
<dbReference type="Pfam" id="PF00356">
    <property type="entry name" value="LacI"/>
    <property type="match status" value="1"/>
</dbReference>
<dbReference type="InterPro" id="IPR010982">
    <property type="entry name" value="Lambda_DNA-bd_dom_sf"/>
</dbReference>
<dbReference type="Proteomes" id="UP000050867">
    <property type="component" value="Unassembled WGS sequence"/>
</dbReference>
<evidence type="ECO:0000313" key="7">
    <source>
        <dbReference type="Proteomes" id="UP000050867"/>
    </source>
</evidence>
<dbReference type="Gene3D" id="1.10.260.40">
    <property type="entry name" value="lambda repressor-like DNA-binding domains"/>
    <property type="match status" value="1"/>
</dbReference>
<dbReference type="GO" id="GO:0003700">
    <property type="term" value="F:DNA-binding transcription factor activity"/>
    <property type="evidence" value="ECO:0007669"/>
    <property type="project" value="TreeGrafter"/>
</dbReference>
<accession>A0A0T6LX16</accession>
<evidence type="ECO:0000256" key="2">
    <source>
        <dbReference type="ARBA" id="ARBA00023125"/>
    </source>
</evidence>
<dbReference type="AlphaFoldDB" id="A0A0T6LX16"/>
<dbReference type="SUPFAM" id="SSF53822">
    <property type="entry name" value="Periplasmic binding protein-like I"/>
    <property type="match status" value="1"/>
</dbReference>
<dbReference type="SUPFAM" id="SSF47413">
    <property type="entry name" value="lambda repressor-like DNA-binding domains"/>
    <property type="match status" value="1"/>
</dbReference>
<evidence type="ECO:0000256" key="4">
    <source>
        <dbReference type="SAM" id="MobiDB-lite"/>
    </source>
</evidence>
<name>A0A0T6LX16_WENVI</name>
<evidence type="ECO:0000256" key="1">
    <source>
        <dbReference type="ARBA" id="ARBA00023015"/>
    </source>
</evidence>
<dbReference type="CDD" id="cd06267">
    <property type="entry name" value="PBP1_LacI_sugar_binding-like"/>
    <property type="match status" value="1"/>
</dbReference>
<dbReference type="PROSITE" id="PS50932">
    <property type="entry name" value="HTH_LACI_2"/>
    <property type="match status" value="1"/>
</dbReference>
<dbReference type="PROSITE" id="PS00356">
    <property type="entry name" value="HTH_LACI_1"/>
    <property type="match status" value="1"/>
</dbReference>
<dbReference type="Gene3D" id="3.40.50.2300">
    <property type="match status" value="2"/>
</dbReference>
<dbReference type="CDD" id="cd01392">
    <property type="entry name" value="HTH_LacI"/>
    <property type="match status" value="1"/>
</dbReference>
<organism evidence="6 7">
    <name type="scientific">Wenjunlia vitaminophila</name>
    <name type="common">Streptomyces vitaminophilus</name>
    <dbReference type="NCBI Taxonomy" id="76728"/>
    <lineage>
        <taxon>Bacteria</taxon>
        <taxon>Bacillati</taxon>
        <taxon>Actinomycetota</taxon>
        <taxon>Actinomycetes</taxon>
        <taxon>Kitasatosporales</taxon>
        <taxon>Streptomycetaceae</taxon>
        <taxon>Wenjunlia</taxon>
    </lineage>
</organism>
<dbReference type="EMBL" id="LLZU01000005">
    <property type="protein sequence ID" value="KRV50605.1"/>
    <property type="molecule type" value="Genomic_DNA"/>
</dbReference>
<dbReference type="OrthoDB" id="1938857at2"/>
<evidence type="ECO:0000259" key="5">
    <source>
        <dbReference type="PROSITE" id="PS50932"/>
    </source>
</evidence>
<reference evidence="6 7" key="1">
    <citation type="submission" date="2015-10" db="EMBL/GenBank/DDBJ databases">
        <title>Draft genome sequence of pyrrolomycin-producing Streptomyces vitaminophilus.</title>
        <authorList>
            <person name="Graham D.E."/>
            <person name="Mahan K.M."/>
            <person name="Klingeman D.M."/>
            <person name="Hettich R.L."/>
            <person name="Parry R.J."/>
        </authorList>
    </citation>
    <scope>NUCLEOTIDE SEQUENCE [LARGE SCALE GENOMIC DNA]</scope>
    <source>
        <strain evidence="6 7">ATCC 31673</strain>
    </source>
</reference>
<protein>
    <submittedName>
        <fullName evidence="6">LacI family transcriptional regulator</fullName>
    </submittedName>
</protein>
<keyword evidence="1" id="KW-0805">Transcription regulation</keyword>
<feature type="domain" description="HTH lacI-type" evidence="5">
    <location>
        <begin position="29"/>
        <end position="83"/>
    </location>
</feature>
<dbReference type="PANTHER" id="PTHR30146:SF155">
    <property type="entry name" value="ALANINE RACEMASE"/>
    <property type="match status" value="1"/>
</dbReference>
<sequence>MAQQHPEPSAARTAPEPAAPTPPRRRSRPTIGDVAALAQVSKATVSFVVNGRAGVSPRARQRVLEAAAALGWQPSAGARALSTRRAQALGLVIRRPPELLSTDPFFPQFVAGVESGLSPLDYALVLQVVETEEAERNAYERLSHDGRADGVFLTDLQLDDRRPALTDRLGLAALIIGPGRPDSPVPAIGADDAEGVRRAVEHLHALGHRRIGHVGGAEGYVHAEARRRAWMTALDDAGLPEGPLEAADFTGAGGARATHQLLDLPDPPTAILYANDLMAIAGIAAATSRGLRVPQDLSVVGFDDIPLAEYIAPPLTTIRQDVIAWGRAAAQQLVSLTQGHPFEAPALPPVEFVVRVSTAPPAS</sequence>
<dbReference type="InterPro" id="IPR000843">
    <property type="entry name" value="HTH_LacI"/>
</dbReference>
<dbReference type="InterPro" id="IPR028082">
    <property type="entry name" value="Peripla_BP_I"/>
</dbReference>
<dbReference type="GO" id="GO:0000976">
    <property type="term" value="F:transcription cis-regulatory region binding"/>
    <property type="evidence" value="ECO:0007669"/>
    <property type="project" value="TreeGrafter"/>
</dbReference>
<keyword evidence="2" id="KW-0238">DNA-binding</keyword>
<feature type="region of interest" description="Disordered" evidence="4">
    <location>
        <begin position="1"/>
        <end position="29"/>
    </location>
</feature>
<keyword evidence="7" id="KW-1185">Reference proteome</keyword>
<dbReference type="InterPro" id="IPR046335">
    <property type="entry name" value="LacI/GalR-like_sensor"/>
</dbReference>
<dbReference type="PANTHER" id="PTHR30146">
    <property type="entry name" value="LACI-RELATED TRANSCRIPTIONAL REPRESSOR"/>
    <property type="match status" value="1"/>
</dbReference>
<dbReference type="STRING" id="76728.AQ490_16230"/>
<dbReference type="eggNOG" id="COG1609">
    <property type="taxonomic scope" value="Bacteria"/>
</dbReference>
<comment type="caution">
    <text evidence="6">The sequence shown here is derived from an EMBL/GenBank/DDBJ whole genome shotgun (WGS) entry which is preliminary data.</text>
</comment>
<evidence type="ECO:0000256" key="3">
    <source>
        <dbReference type="ARBA" id="ARBA00023163"/>
    </source>
</evidence>
<gene>
    <name evidence="6" type="ORF">AQ490_16230</name>
</gene>
<dbReference type="Pfam" id="PF13377">
    <property type="entry name" value="Peripla_BP_3"/>
    <property type="match status" value="1"/>
</dbReference>
<dbReference type="RefSeq" id="WP_018381493.1">
    <property type="nucleotide sequence ID" value="NZ_LLZU01000005.1"/>
</dbReference>